<dbReference type="Proteomes" id="UP000245469">
    <property type="component" value="Unassembled WGS sequence"/>
</dbReference>
<gene>
    <name evidence="7" type="ORF">BXY45_11174</name>
</gene>
<dbReference type="EMBL" id="QGDQ01000011">
    <property type="protein sequence ID" value="PWJ53671.1"/>
    <property type="molecule type" value="Genomic_DNA"/>
</dbReference>
<proteinExistence type="inferred from homology"/>
<keyword evidence="1 2" id="KW-0663">Pyridoxal phosphate</keyword>
<comment type="function">
    <text evidence="2">Pyridoxal 5'-phosphate (PLP)-binding protein, which is involved in PLP homeostasis.</text>
</comment>
<evidence type="ECO:0000313" key="7">
    <source>
        <dbReference type="EMBL" id="PWJ53671.1"/>
    </source>
</evidence>
<dbReference type="HAMAP" id="MF_02087">
    <property type="entry name" value="PLP_homeostasis"/>
    <property type="match status" value="1"/>
</dbReference>
<name>A0A316A715_9ACTN</name>
<sequence>MTGSIGMAGEALSERAAELAANLAEVRERVAAAEAAAGRAAGSVQLVVVTKTFPADDVRLLAGCGATDVGESREPESGEKARACADLPLRWHQVGQVQTNKAAAVASWADVVHSVDRARLVTALERGHRRALERGERPAGHLLDVLLQIDLDDDDTRDPGRGGARPGEVAELAEVVAAAEGLRLAGVMAVAPAGVDPRGPFERLAQVAARLRADHPEATVISAGMSGDLEAAVAAGATHVRVGRAVLGARPAIV</sequence>
<evidence type="ECO:0000256" key="5">
    <source>
        <dbReference type="SAM" id="Coils"/>
    </source>
</evidence>
<feature type="domain" description="Alanine racemase N-terminal" evidence="6">
    <location>
        <begin position="23"/>
        <end position="251"/>
    </location>
</feature>
<evidence type="ECO:0000313" key="8">
    <source>
        <dbReference type="Proteomes" id="UP000245469"/>
    </source>
</evidence>
<reference evidence="7 8" key="1">
    <citation type="submission" date="2018-03" db="EMBL/GenBank/DDBJ databases">
        <title>Genomic Encyclopedia of Archaeal and Bacterial Type Strains, Phase II (KMG-II): from individual species to whole genera.</title>
        <authorList>
            <person name="Goeker M."/>
        </authorList>
    </citation>
    <scope>NUCLEOTIDE SEQUENCE [LARGE SCALE GENOMIC DNA]</scope>
    <source>
        <strain evidence="7 8">DSM 44889</strain>
    </source>
</reference>
<comment type="caution">
    <text evidence="7">The sequence shown here is derived from an EMBL/GenBank/DDBJ whole genome shotgun (WGS) entry which is preliminary data.</text>
</comment>
<dbReference type="Gene3D" id="3.20.20.10">
    <property type="entry name" value="Alanine racemase"/>
    <property type="match status" value="1"/>
</dbReference>
<evidence type="ECO:0000256" key="3">
    <source>
        <dbReference type="PIRSR" id="PIRSR004848-1"/>
    </source>
</evidence>
<accession>A0A316A715</accession>
<evidence type="ECO:0000256" key="1">
    <source>
        <dbReference type="ARBA" id="ARBA00022898"/>
    </source>
</evidence>
<feature type="coiled-coil region" evidence="5">
    <location>
        <begin position="9"/>
        <end position="36"/>
    </location>
</feature>
<evidence type="ECO:0000256" key="4">
    <source>
        <dbReference type="RuleBase" id="RU004514"/>
    </source>
</evidence>
<dbReference type="PANTHER" id="PTHR10146">
    <property type="entry name" value="PROLINE SYNTHETASE CO-TRANSCRIBED BACTERIAL HOMOLOG PROTEIN"/>
    <property type="match status" value="1"/>
</dbReference>
<keyword evidence="5" id="KW-0175">Coiled coil</keyword>
<dbReference type="InterPro" id="IPR011078">
    <property type="entry name" value="PyrdxlP_homeostasis"/>
</dbReference>
<dbReference type="InterPro" id="IPR029066">
    <property type="entry name" value="PLP-binding_barrel"/>
</dbReference>
<dbReference type="AlphaFoldDB" id="A0A316A715"/>
<dbReference type="PIRSF" id="PIRSF004848">
    <property type="entry name" value="YBL036c_PLPDEIII"/>
    <property type="match status" value="1"/>
</dbReference>
<dbReference type="PANTHER" id="PTHR10146:SF14">
    <property type="entry name" value="PYRIDOXAL PHOSPHATE HOMEOSTASIS PROTEIN"/>
    <property type="match status" value="1"/>
</dbReference>
<feature type="modified residue" description="N6-(pyridoxal phosphate)lysine" evidence="2 3">
    <location>
        <position position="51"/>
    </location>
</feature>
<dbReference type="NCBIfam" id="TIGR00044">
    <property type="entry name" value="YggS family pyridoxal phosphate-dependent enzyme"/>
    <property type="match status" value="1"/>
</dbReference>
<evidence type="ECO:0000259" key="6">
    <source>
        <dbReference type="Pfam" id="PF01168"/>
    </source>
</evidence>
<comment type="similarity">
    <text evidence="2 4">Belongs to the pyridoxal phosphate-binding protein YggS/PROSC family.</text>
</comment>
<evidence type="ECO:0000256" key="2">
    <source>
        <dbReference type="HAMAP-Rule" id="MF_02087"/>
    </source>
</evidence>
<dbReference type="GO" id="GO:0030170">
    <property type="term" value="F:pyridoxal phosphate binding"/>
    <property type="evidence" value="ECO:0007669"/>
    <property type="project" value="UniProtKB-UniRule"/>
</dbReference>
<organism evidence="7 8">
    <name type="scientific">Quadrisphaera granulorum</name>
    <dbReference type="NCBI Taxonomy" id="317664"/>
    <lineage>
        <taxon>Bacteria</taxon>
        <taxon>Bacillati</taxon>
        <taxon>Actinomycetota</taxon>
        <taxon>Actinomycetes</taxon>
        <taxon>Kineosporiales</taxon>
        <taxon>Kineosporiaceae</taxon>
        <taxon>Quadrisphaera</taxon>
    </lineage>
</organism>
<dbReference type="SUPFAM" id="SSF51419">
    <property type="entry name" value="PLP-binding barrel"/>
    <property type="match status" value="1"/>
</dbReference>
<comment type="cofactor">
    <cofactor evidence="3">
        <name>pyridoxal 5'-phosphate</name>
        <dbReference type="ChEBI" id="CHEBI:597326"/>
    </cofactor>
</comment>
<dbReference type="InterPro" id="IPR001608">
    <property type="entry name" value="Ala_racemase_N"/>
</dbReference>
<dbReference type="Pfam" id="PF01168">
    <property type="entry name" value="Ala_racemase_N"/>
    <property type="match status" value="1"/>
</dbReference>
<keyword evidence="8" id="KW-1185">Reference proteome</keyword>
<protein>
    <recommendedName>
        <fullName evidence="2">Pyridoxal phosphate homeostasis protein</fullName>
        <shortName evidence="2">PLP homeostasis protein</shortName>
    </recommendedName>
</protein>